<accession>W0EBR4</accession>
<dbReference type="InterPro" id="IPR029787">
    <property type="entry name" value="Nucleotide_cyclase"/>
</dbReference>
<dbReference type="EMBL" id="CP007032">
    <property type="protein sequence ID" value="AHF06516.1"/>
    <property type="molecule type" value="Genomic_DNA"/>
</dbReference>
<keyword evidence="2" id="KW-0812">Transmembrane</keyword>
<reference evidence="5 6" key="1">
    <citation type="submission" date="2013-12" db="EMBL/GenBank/DDBJ databases">
        <authorList>
            <consortium name="DOE Joint Genome Institute"/>
            <person name="Smidt H."/>
            <person name="Huntemann M."/>
            <person name="Han J."/>
            <person name="Chen A."/>
            <person name="Kyrpides N."/>
            <person name="Mavromatis K."/>
            <person name="Markowitz V."/>
            <person name="Palaniappan K."/>
            <person name="Ivanova N."/>
            <person name="Schaumberg A."/>
            <person name="Pati A."/>
            <person name="Liolios K."/>
            <person name="Nordberg H.P."/>
            <person name="Cantor M.N."/>
            <person name="Hua S.X."/>
            <person name="Woyke T."/>
        </authorList>
    </citation>
    <scope>NUCLEOTIDE SEQUENCE [LARGE SCALE GENOMIC DNA]</scope>
    <source>
        <strain evidence="6">DSM 15288</strain>
    </source>
</reference>
<proteinExistence type="predicted"/>
<name>W0EBR4_9FIRM</name>
<protein>
    <submittedName>
        <fullName evidence="5">Diguanylate cyclase</fullName>
    </submittedName>
</protein>
<dbReference type="STRING" id="871968.DESME_05150"/>
<feature type="domain" description="GGDEF" evidence="4">
    <location>
        <begin position="159"/>
        <end position="292"/>
    </location>
</feature>
<keyword evidence="2" id="KW-0472">Membrane</keyword>
<dbReference type="PANTHER" id="PTHR44757:SF2">
    <property type="entry name" value="BIOFILM ARCHITECTURE MAINTENANCE PROTEIN MBAA"/>
    <property type="match status" value="1"/>
</dbReference>
<feature type="transmembrane region" description="Helical" evidence="2">
    <location>
        <begin position="10"/>
        <end position="26"/>
    </location>
</feature>
<feature type="transmembrane region" description="Helical" evidence="2">
    <location>
        <begin position="32"/>
        <end position="50"/>
    </location>
</feature>
<sequence>MIKNRMSQKILLYSFILILLIIPLINDSPEGIYEMMWILYLLPPILVLFYHGYKTGILTGLFCVLLQSSYELHEYFLHPEEYSFNNFNVTFAIAIAITTVTLSIGFLMRHREKKQIELEKLSQDLEFLANHDTLTALPNRRAFEQRMDEALQEAKDTDRMFALIFCDLDQFKNLNDTAGHRIGDLVLFEIAQRVKQIIRGEDFISRLGGDEFIIFLDGVSSPEEVTNITQAILSTIEQPIILDTLEYKISASLGIALYPQDSIDPSMLLQHADIAMYQSKARGNGNYTFFTPEMGKALLRQTRLASGLKSALARNEFTVVYQPLCDAKTGEVTSAEALIRWNHSKMGLIPPNEFIPIAEETRIIIPIGEWVLRSAVQEAKRWHDAGHMIIVAVNISCIQLEECHCYQKIQQILAETGLEPQFLELEITERVALSNPEEMIRILNNLRSIGIKIAIDDFGTGYSSLSYLKKYPVHTIKIDRSFIQDIAFEVRDRAMLKALLIMAKSLNFSTVAEGVETPEQFSILSDMGCNVVQGFLLSTPLSGEEFFNFITNRRMEEGQLLSSLG</sequence>
<evidence type="ECO:0000259" key="4">
    <source>
        <dbReference type="PROSITE" id="PS50887"/>
    </source>
</evidence>
<dbReference type="Pfam" id="PF00563">
    <property type="entry name" value="EAL"/>
    <property type="match status" value="1"/>
</dbReference>
<dbReference type="HOGENOM" id="CLU_000445_70_50_9"/>
<keyword evidence="2" id="KW-1133">Transmembrane helix</keyword>
<dbReference type="InterPro" id="IPR035919">
    <property type="entry name" value="EAL_sf"/>
</dbReference>
<dbReference type="KEGG" id="dmt:DESME_05150"/>
<dbReference type="Gene3D" id="3.20.20.450">
    <property type="entry name" value="EAL domain"/>
    <property type="match status" value="1"/>
</dbReference>
<evidence type="ECO:0000313" key="5">
    <source>
        <dbReference type="EMBL" id="AHF06516.1"/>
    </source>
</evidence>
<dbReference type="CDD" id="cd01949">
    <property type="entry name" value="GGDEF"/>
    <property type="match status" value="1"/>
</dbReference>
<evidence type="ECO:0000313" key="6">
    <source>
        <dbReference type="Proteomes" id="UP000010847"/>
    </source>
</evidence>
<dbReference type="CDD" id="cd01948">
    <property type="entry name" value="EAL"/>
    <property type="match status" value="1"/>
</dbReference>
<dbReference type="OrthoDB" id="9762141at2"/>
<feature type="transmembrane region" description="Helical" evidence="2">
    <location>
        <begin position="89"/>
        <end position="108"/>
    </location>
</feature>
<evidence type="ECO:0000256" key="1">
    <source>
        <dbReference type="SAM" id="Coils"/>
    </source>
</evidence>
<dbReference type="SMART" id="SM00052">
    <property type="entry name" value="EAL"/>
    <property type="match status" value="1"/>
</dbReference>
<evidence type="ECO:0000256" key="2">
    <source>
        <dbReference type="SAM" id="Phobius"/>
    </source>
</evidence>
<dbReference type="PANTHER" id="PTHR44757">
    <property type="entry name" value="DIGUANYLATE CYCLASE DGCP"/>
    <property type="match status" value="1"/>
</dbReference>
<gene>
    <name evidence="5" type="ORF">DESME_05150</name>
</gene>
<dbReference type="InterPro" id="IPR001633">
    <property type="entry name" value="EAL_dom"/>
</dbReference>
<dbReference type="eggNOG" id="COG5001">
    <property type="taxonomic scope" value="Bacteria"/>
</dbReference>
<keyword evidence="1" id="KW-0175">Coiled coil</keyword>
<dbReference type="InterPro" id="IPR052155">
    <property type="entry name" value="Biofilm_reg_signaling"/>
</dbReference>
<dbReference type="PROSITE" id="PS50887">
    <property type="entry name" value="GGDEF"/>
    <property type="match status" value="1"/>
</dbReference>
<feature type="coiled-coil region" evidence="1">
    <location>
        <begin position="111"/>
        <end position="160"/>
    </location>
</feature>
<dbReference type="PROSITE" id="PS50883">
    <property type="entry name" value="EAL"/>
    <property type="match status" value="1"/>
</dbReference>
<dbReference type="SMART" id="SM00267">
    <property type="entry name" value="GGDEF"/>
    <property type="match status" value="1"/>
</dbReference>
<dbReference type="NCBIfam" id="TIGR00254">
    <property type="entry name" value="GGDEF"/>
    <property type="match status" value="1"/>
</dbReference>
<dbReference type="SUPFAM" id="SSF141868">
    <property type="entry name" value="EAL domain-like"/>
    <property type="match status" value="1"/>
</dbReference>
<dbReference type="InterPro" id="IPR043128">
    <property type="entry name" value="Rev_trsase/Diguanyl_cyclase"/>
</dbReference>
<feature type="domain" description="EAL" evidence="3">
    <location>
        <begin position="301"/>
        <end position="554"/>
    </location>
</feature>
<dbReference type="Pfam" id="PF00990">
    <property type="entry name" value="GGDEF"/>
    <property type="match status" value="1"/>
</dbReference>
<dbReference type="AlphaFoldDB" id="W0EBR4"/>
<dbReference type="Gene3D" id="3.30.70.270">
    <property type="match status" value="1"/>
</dbReference>
<dbReference type="Proteomes" id="UP000010847">
    <property type="component" value="Chromosome"/>
</dbReference>
<dbReference type="FunFam" id="3.30.70.270:FF:000001">
    <property type="entry name" value="Diguanylate cyclase domain protein"/>
    <property type="match status" value="1"/>
</dbReference>
<dbReference type="InterPro" id="IPR000160">
    <property type="entry name" value="GGDEF_dom"/>
</dbReference>
<dbReference type="SUPFAM" id="SSF55073">
    <property type="entry name" value="Nucleotide cyclase"/>
    <property type="match status" value="1"/>
</dbReference>
<organism evidence="5 6">
    <name type="scientific">Desulfitobacterium metallireducens DSM 15288</name>
    <dbReference type="NCBI Taxonomy" id="871968"/>
    <lineage>
        <taxon>Bacteria</taxon>
        <taxon>Bacillati</taxon>
        <taxon>Bacillota</taxon>
        <taxon>Clostridia</taxon>
        <taxon>Eubacteriales</taxon>
        <taxon>Desulfitobacteriaceae</taxon>
        <taxon>Desulfitobacterium</taxon>
    </lineage>
</organism>
<keyword evidence="6" id="KW-1185">Reference proteome</keyword>
<evidence type="ECO:0000259" key="3">
    <source>
        <dbReference type="PROSITE" id="PS50883"/>
    </source>
</evidence>